<feature type="domain" description="Mutator-like transposase" evidence="1">
    <location>
        <begin position="2"/>
        <end position="179"/>
    </location>
</feature>
<dbReference type="Proteomes" id="UP000887159">
    <property type="component" value="Unassembled WGS sequence"/>
</dbReference>
<sequence length="354" mass="39936">MSKRCIECEHAKSGLGENSAEFLVWYEGHISSCAINHVGSSCAMEQEAALKLWQKSEDSGFRYTTLLSDGDAKTYQYLNTKEVYGPEIKIKKEECINHVSKRLGTSLRKAVKEWWARGVSLGGKSRGSLKEETIKKLSRYYQNAIRSNKGDVEAMKTAIYATLFHSISTDQKPQHFKCPTRGEVPGPHVKHVKTPLKETHLAKIMPIYQRLASNELLQRCIRCVTQNANENLHSIIWGKCSKETSATLRRVTIAVCDAVCEFNFGGYDGSTWSIAFTPQCTTSRKDRQIVRMEVTDHSVTPRTVAQHIESVTHHSVSARTIPRRLQQSGLSARRPLLGLPLMQNHRRLAPPMVR</sequence>
<proteinExistence type="predicted"/>
<evidence type="ECO:0000259" key="1">
    <source>
        <dbReference type="Pfam" id="PF20700"/>
    </source>
</evidence>
<accession>A0A8X6RYL7</accession>
<gene>
    <name evidence="2" type="primary">AVEN_144563_1</name>
    <name evidence="2" type="ORF">TNCV_3504461</name>
</gene>
<name>A0A8X6RYL7_TRICX</name>
<dbReference type="AlphaFoldDB" id="A0A8X6RYL7"/>
<organism evidence="2 3">
    <name type="scientific">Trichonephila clavipes</name>
    <name type="common">Golden silk orbweaver</name>
    <name type="synonym">Nephila clavipes</name>
    <dbReference type="NCBI Taxonomy" id="2585209"/>
    <lineage>
        <taxon>Eukaryota</taxon>
        <taxon>Metazoa</taxon>
        <taxon>Ecdysozoa</taxon>
        <taxon>Arthropoda</taxon>
        <taxon>Chelicerata</taxon>
        <taxon>Arachnida</taxon>
        <taxon>Araneae</taxon>
        <taxon>Araneomorphae</taxon>
        <taxon>Entelegynae</taxon>
        <taxon>Araneoidea</taxon>
        <taxon>Nephilidae</taxon>
        <taxon>Trichonephila</taxon>
    </lineage>
</organism>
<keyword evidence="3" id="KW-1185">Reference proteome</keyword>
<evidence type="ECO:0000313" key="3">
    <source>
        <dbReference type="Proteomes" id="UP000887159"/>
    </source>
</evidence>
<dbReference type="Pfam" id="PF20700">
    <property type="entry name" value="Mutator"/>
    <property type="match status" value="1"/>
</dbReference>
<dbReference type="EMBL" id="BMAU01021233">
    <property type="protein sequence ID" value="GFY02566.1"/>
    <property type="molecule type" value="Genomic_DNA"/>
</dbReference>
<protein>
    <recommendedName>
        <fullName evidence="1">Mutator-like transposase domain-containing protein</fullName>
    </recommendedName>
</protein>
<reference evidence="2" key="1">
    <citation type="submission" date="2020-08" db="EMBL/GenBank/DDBJ databases">
        <title>Multicomponent nature underlies the extraordinary mechanical properties of spider dragline silk.</title>
        <authorList>
            <person name="Kono N."/>
            <person name="Nakamura H."/>
            <person name="Mori M."/>
            <person name="Yoshida Y."/>
            <person name="Ohtoshi R."/>
            <person name="Malay A.D."/>
            <person name="Moran D.A.P."/>
            <person name="Tomita M."/>
            <person name="Numata K."/>
            <person name="Arakawa K."/>
        </authorList>
    </citation>
    <scope>NUCLEOTIDE SEQUENCE</scope>
</reference>
<dbReference type="InterPro" id="IPR049012">
    <property type="entry name" value="Mutator_transp_dom"/>
</dbReference>
<comment type="caution">
    <text evidence="2">The sequence shown here is derived from an EMBL/GenBank/DDBJ whole genome shotgun (WGS) entry which is preliminary data.</text>
</comment>
<evidence type="ECO:0000313" key="2">
    <source>
        <dbReference type="EMBL" id="GFY02566.1"/>
    </source>
</evidence>